<name>A0A918QYV6_9ACTN</name>
<gene>
    <name evidence="2" type="ORF">GCM10010389_16040</name>
</gene>
<accession>A0A918QYV6</accession>
<evidence type="ECO:0000256" key="1">
    <source>
        <dbReference type="SAM" id="SignalP"/>
    </source>
</evidence>
<comment type="caution">
    <text evidence="2">The sequence shown here is derived from an EMBL/GenBank/DDBJ whole genome shotgun (WGS) entry which is preliminary data.</text>
</comment>
<dbReference type="EMBL" id="BMWH01000004">
    <property type="protein sequence ID" value="GGZ79221.1"/>
    <property type="molecule type" value="Genomic_DNA"/>
</dbReference>
<evidence type="ECO:0008006" key="4">
    <source>
        <dbReference type="Google" id="ProtNLM"/>
    </source>
</evidence>
<sequence length="158" mass="16836">MALLRTLRTGAAVAGTLLALLVPLGGTSHAAVRATCSTTGCDNLDPIDTGCAGTSATVPQGTVSAYDGQLELRWSSTCRTNWARFSPGYNYNGHYAIWVDRQGAPGVGAKTGRHFEFWGRPEDGPFWSDQLYAPGPARACVAKENGGVWDRSTCTPWL</sequence>
<keyword evidence="3" id="KW-1185">Reference proteome</keyword>
<evidence type="ECO:0000313" key="3">
    <source>
        <dbReference type="Proteomes" id="UP000623010"/>
    </source>
</evidence>
<feature type="chain" id="PRO_5037481827" description="DUF2690 domain-containing protein" evidence="1">
    <location>
        <begin position="31"/>
        <end position="158"/>
    </location>
</feature>
<keyword evidence="1" id="KW-0732">Signal</keyword>
<dbReference type="Pfam" id="PF10901">
    <property type="entry name" value="DUF2690"/>
    <property type="match status" value="1"/>
</dbReference>
<protein>
    <recommendedName>
        <fullName evidence="4">DUF2690 domain-containing protein</fullName>
    </recommendedName>
</protein>
<dbReference type="InterPro" id="IPR021224">
    <property type="entry name" value="DUF2690"/>
</dbReference>
<reference evidence="2" key="2">
    <citation type="submission" date="2020-09" db="EMBL/GenBank/DDBJ databases">
        <authorList>
            <person name="Sun Q."/>
            <person name="Ohkuma M."/>
        </authorList>
    </citation>
    <scope>NUCLEOTIDE SEQUENCE</scope>
    <source>
        <strain evidence="2">JCM 5016</strain>
    </source>
</reference>
<dbReference type="Proteomes" id="UP000623010">
    <property type="component" value="Unassembled WGS sequence"/>
</dbReference>
<dbReference type="RefSeq" id="WP_190056629.1">
    <property type="nucleotide sequence ID" value="NZ_BMWH01000004.1"/>
</dbReference>
<reference evidence="2" key="1">
    <citation type="journal article" date="2014" name="Int. J. Syst. Evol. Microbiol.">
        <title>Complete genome sequence of Corynebacterium casei LMG S-19264T (=DSM 44701T), isolated from a smear-ripened cheese.</title>
        <authorList>
            <consortium name="US DOE Joint Genome Institute (JGI-PGF)"/>
            <person name="Walter F."/>
            <person name="Albersmeier A."/>
            <person name="Kalinowski J."/>
            <person name="Ruckert C."/>
        </authorList>
    </citation>
    <scope>NUCLEOTIDE SEQUENCE</scope>
    <source>
        <strain evidence="2">JCM 5016</strain>
    </source>
</reference>
<evidence type="ECO:0000313" key="2">
    <source>
        <dbReference type="EMBL" id="GGZ79221.1"/>
    </source>
</evidence>
<organism evidence="2 3">
    <name type="scientific">Streptomyces echinoruber</name>
    <dbReference type="NCBI Taxonomy" id="68898"/>
    <lineage>
        <taxon>Bacteria</taxon>
        <taxon>Bacillati</taxon>
        <taxon>Actinomycetota</taxon>
        <taxon>Actinomycetes</taxon>
        <taxon>Kitasatosporales</taxon>
        <taxon>Streptomycetaceae</taxon>
        <taxon>Streptomyces</taxon>
    </lineage>
</organism>
<dbReference type="AlphaFoldDB" id="A0A918QYV6"/>
<feature type="signal peptide" evidence="1">
    <location>
        <begin position="1"/>
        <end position="30"/>
    </location>
</feature>
<proteinExistence type="predicted"/>